<dbReference type="Proteomes" id="UP000077266">
    <property type="component" value="Unassembled WGS sequence"/>
</dbReference>
<reference evidence="1 2" key="1">
    <citation type="journal article" date="2016" name="Mol. Biol. Evol.">
        <title>Comparative Genomics of Early-Diverging Mushroom-Forming Fungi Provides Insights into the Origins of Lignocellulose Decay Capabilities.</title>
        <authorList>
            <person name="Nagy L.G."/>
            <person name="Riley R."/>
            <person name="Tritt A."/>
            <person name="Adam C."/>
            <person name="Daum C."/>
            <person name="Floudas D."/>
            <person name="Sun H."/>
            <person name="Yadav J.S."/>
            <person name="Pangilinan J."/>
            <person name="Larsson K.H."/>
            <person name="Matsuura K."/>
            <person name="Barry K."/>
            <person name="Labutti K."/>
            <person name="Kuo R."/>
            <person name="Ohm R.A."/>
            <person name="Bhattacharya S.S."/>
            <person name="Shirouzu T."/>
            <person name="Yoshinaga Y."/>
            <person name="Martin F.M."/>
            <person name="Grigoriev I.V."/>
            <person name="Hibbett D.S."/>
        </authorList>
    </citation>
    <scope>NUCLEOTIDE SEQUENCE [LARGE SCALE GENOMIC DNA]</scope>
    <source>
        <strain evidence="1 2">HHB12029</strain>
    </source>
</reference>
<sequence length="211" mass="23626">MRLESSSVSRPLRWFTARSGAAWRTKIAVRTIYHRTQMVDMELEAKEGAMRVCIPRPDFLADATSWTASVTTLSLHGIKDLLALLPGCTFPSLQALTLHAHEVHPLSDYRMAPLVVPLLQVIILDFGTVHQVRVSKARKCLEVVPDVLSLRERRLPTARLVGGVDILQLQRDDLPAAWEFCDMVCLEDVKSKEVRVFSRVQAERGGEEGGD</sequence>
<name>A0A166AEH0_EXIGL</name>
<dbReference type="EMBL" id="KV426034">
    <property type="protein sequence ID" value="KZV91119.1"/>
    <property type="molecule type" value="Genomic_DNA"/>
</dbReference>
<evidence type="ECO:0000313" key="1">
    <source>
        <dbReference type="EMBL" id="KZV91119.1"/>
    </source>
</evidence>
<gene>
    <name evidence="1" type="ORF">EXIGLDRAFT_719662</name>
</gene>
<keyword evidence="2" id="KW-1185">Reference proteome</keyword>
<organism evidence="1 2">
    <name type="scientific">Exidia glandulosa HHB12029</name>
    <dbReference type="NCBI Taxonomy" id="1314781"/>
    <lineage>
        <taxon>Eukaryota</taxon>
        <taxon>Fungi</taxon>
        <taxon>Dikarya</taxon>
        <taxon>Basidiomycota</taxon>
        <taxon>Agaricomycotina</taxon>
        <taxon>Agaricomycetes</taxon>
        <taxon>Auriculariales</taxon>
        <taxon>Exidiaceae</taxon>
        <taxon>Exidia</taxon>
    </lineage>
</organism>
<dbReference type="AlphaFoldDB" id="A0A166AEH0"/>
<proteinExistence type="predicted"/>
<accession>A0A166AEH0</accession>
<evidence type="ECO:0008006" key="3">
    <source>
        <dbReference type="Google" id="ProtNLM"/>
    </source>
</evidence>
<evidence type="ECO:0000313" key="2">
    <source>
        <dbReference type="Proteomes" id="UP000077266"/>
    </source>
</evidence>
<dbReference type="InParanoid" id="A0A166AEH0"/>
<protein>
    <recommendedName>
        <fullName evidence="3">F-box domain-containing protein</fullName>
    </recommendedName>
</protein>